<dbReference type="PANTHER" id="PTHR15907">
    <property type="entry name" value="DUF614 FAMILY PROTEIN-RELATED"/>
    <property type="match status" value="1"/>
</dbReference>
<evidence type="ECO:0000313" key="2">
    <source>
        <dbReference type="EMBL" id="KER19739.1"/>
    </source>
</evidence>
<dbReference type="CTD" id="20325733"/>
<evidence type="ECO:0000256" key="1">
    <source>
        <dbReference type="ARBA" id="ARBA00009024"/>
    </source>
</evidence>
<protein>
    <submittedName>
        <fullName evidence="2">Uncharacterized protein</fullName>
    </submittedName>
</protein>
<dbReference type="STRING" id="6198.A0A074ZX44"/>
<dbReference type="KEGG" id="ovi:T265_11565"/>
<accession>A0A074ZX44</accession>
<dbReference type="AlphaFoldDB" id="A0A074ZX44"/>
<dbReference type="RefSeq" id="XP_009176512.1">
    <property type="nucleotide sequence ID" value="XM_009178248.1"/>
</dbReference>
<dbReference type="GeneID" id="20325733"/>
<keyword evidence="3" id="KW-1185">Reference proteome</keyword>
<dbReference type="Proteomes" id="UP000054324">
    <property type="component" value="Unassembled WGS sequence"/>
</dbReference>
<gene>
    <name evidence="2" type="ORF">T265_11565</name>
</gene>
<evidence type="ECO:0000313" key="3">
    <source>
        <dbReference type="Proteomes" id="UP000054324"/>
    </source>
</evidence>
<dbReference type="OrthoDB" id="6232912at2759"/>
<dbReference type="EMBL" id="KL597145">
    <property type="protein sequence ID" value="KER19739.1"/>
    <property type="molecule type" value="Genomic_DNA"/>
</dbReference>
<dbReference type="InterPro" id="IPR006461">
    <property type="entry name" value="PLAC_motif_containing"/>
</dbReference>
<sequence>MQPAWQNVPTNGVITTQPTNVHPITGQKEWENQLWDLPDFGTFALSCLCPWAVMASVAEDVGYSYSWCCFASLCTLATFQWPCHCLLGCIVRGRVRRTFNIRGNPCCDLCAYCCCYSCTLNQAALQVEYELARARGRQNTTGFSIRLGQRQFMVGAQKVDPPPMIPLVPTQQPNPVSTMSNPLTSPLLTPVQATLPTASTEVGYTNGTAQVVPQNQTPAEDNSIPTLSVDS</sequence>
<proteinExistence type="inferred from homology"/>
<name>A0A074ZX44_OPIVI</name>
<comment type="similarity">
    <text evidence="1">Belongs to the cornifelin family.</text>
</comment>
<dbReference type="NCBIfam" id="TIGR01571">
    <property type="entry name" value="A_thal_Cys_rich"/>
    <property type="match status" value="1"/>
</dbReference>
<organism evidence="2 3">
    <name type="scientific">Opisthorchis viverrini</name>
    <name type="common">Southeast Asian liver fluke</name>
    <dbReference type="NCBI Taxonomy" id="6198"/>
    <lineage>
        <taxon>Eukaryota</taxon>
        <taxon>Metazoa</taxon>
        <taxon>Spiralia</taxon>
        <taxon>Lophotrochozoa</taxon>
        <taxon>Platyhelminthes</taxon>
        <taxon>Trematoda</taxon>
        <taxon>Digenea</taxon>
        <taxon>Opisthorchiida</taxon>
        <taxon>Opisthorchiata</taxon>
        <taxon>Opisthorchiidae</taxon>
        <taxon>Opisthorchis</taxon>
    </lineage>
</organism>
<reference evidence="2 3" key="1">
    <citation type="submission" date="2013-11" db="EMBL/GenBank/DDBJ databases">
        <title>Opisthorchis viverrini - life in the bile duct.</title>
        <authorList>
            <person name="Young N.D."/>
            <person name="Nagarajan N."/>
            <person name="Lin S.J."/>
            <person name="Korhonen P.K."/>
            <person name="Jex A.R."/>
            <person name="Hall R.S."/>
            <person name="Safavi-Hemami H."/>
            <person name="Kaewkong W."/>
            <person name="Bertrand D."/>
            <person name="Gao S."/>
            <person name="Seet Q."/>
            <person name="Wongkham S."/>
            <person name="Teh B.T."/>
            <person name="Wongkham C."/>
            <person name="Intapan P.M."/>
            <person name="Maleewong W."/>
            <person name="Yang X."/>
            <person name="Hu M."/>
            <person name="Wang Z."/>
            <person name="Hofmann A."/>
            <person name="Sternberg P.W."/>
            <person name="Tan P."/>
            <person name="Wang J."/>
            <person name="Gasser R.B."/>
        </authorList>
    </citation>
    <scope>NUCLEOTIDE SEQUENCE [LARGE SCALE GENOMIC DNA]</scope>
</reference>
<dbReference type="Pfam" id="PF04749">
    <property type="entry name" value="PLAC8"/>
    <property type="match status" value="1"/>
</dbReference>